<protein>
    <submittedName>
        <fullName evidence="2">Uncharacterized protein</fullName>
    </submittedName>
</protein>
<feature type="compositionally biased region" description="Basic and acidic residues" evidence="1">
    <location>
        <begin position="109"/>
        <end position="118"/>
    </location>
</feature>
<evidence type="ECO:0000256" key="1">
    <source>
        <dbReference type="SAM" id="MobiDB-lite"/>
    </source>
</evidence>
<dbReference type="HOGENOM" id="CLU_1687302_0_0_1"/>
<name>A0A0C3S7E5_PHLG1</name>
<evidence type="ECO:0000313" key="3">
    <source>
        <dbReference type="Proteomes" id="UP000053257"/>
    </source>
</evidence>
<accession>A0A0C3S7E5</accession>
<feature type="region of interest" description="Disordered" evidence="1">
    <location>
        <begin position="88"/>
        <end position="122"/>
    </location>
</feature>
<feature type="region of interest" description="Disordered" evidence="1">
    <location>
        <begin position="36"/>
        <end position="74"/>
    </location>
</feature>
<dbReference type="Proteomes" id="UP000053257">
    <property type="component" value="Unassembled WGS sequence"/>
</dbReference>
<feature type="compositionally biased region" description="Basic residues" evidence="1">
    <location>
        <begin position="142"/>
        <end position="156"/>
    </location>
</feature>
<sequence>MRLRPEKPAYDAHAQPPSVRIGSRIVCVRACPPHHPLGAPSVRRRGAGRTYTQNAERELNRDEGRRPRDEEMRHSTVFLWRSLAAATTKEMRRRVVARRRRGPVRARKPKEPAGREMADPTMEGSITMFPHMMTAPTASVRRASRSRVRGVRARPP</sequence>
<proteinExistence type="predicted"/>
<dbReference type="AlphaFoldDB" id="A0A0C3S7E5"/>
<gene>
    <name evidence="2" type="ORF">PHLGIDRAFT_446687</name>
</gene>
<organism evidence="2 3">
    <name type="scientific">Phlebiopsis gigantea (strain 11061_1 CR5-6)</name>
    <name type="common">White-rot fungus</name>
    <name type="synonym">Peniophora gigantea</name>
    <dbReference type="NCBI Taxonomy" id="745531"/>
    <lineage>
        <taxon>Eukaryota</taxon>
        <taxon>Fungi</taxon>
        <taxon>Dikarya</taxon>
        <taxon>Basidiomycota</taxon>
        <taxon>Agaricomycotina</taxon>
        <taxon>Agaricomycetes</taxon>
        <taxon>Polyporales</taxon>
        <taxon>Phanerochaetaceae</taxon>
        <taxon>Phlebiopsis</taxon>
    </lineage>
</organism>
<reference evidence="2 3" key="1">
    <citation type="journal article" date="2014" name="PLoS Genet.">
        <title>Analysis of the Phlebiopsis gigantea genome, transcriptome and secretome provides insight into its pioneer colonization strategies of wood.</title>
        <authorList>
            <person name="Hori C."/>
            <person name="Ishida T."/>
            <person name="Igarashi K."/>
            <person name="Samejima M."/>
            <person name="Suzuki H."/>
            <person name="Master E."/>
            <person name="Ferreira P."/>
            <person name="Ruiz-Duenas F.J."/>
            <person name="Held B."/>
            <person name="Canessa P."/>
            <person name="Larrondo L.F."/>
            <person name="Schmoll M."/>
            <person name="Druzhinina I.S."/>
            <person name="Kubicek C.P."/>
            <person name="Gaskell J.A."/>
            <person name="Kersten P."/>
            <person name="St John F."/>
            <person name="Glasner J."/>
            <person name="Sabat G."/>
            <person name="Splinter BonDurant S."/>
            <person name="Syed K."/>
            <person name="Yadav J."/>
            <person name="Mgbeahuruike A.C."/>
            <person name="Kovalchuk A."/>
            <person name="Asiegbu F.O."/>
            <person name="Lackner G."/>
            <person name="Hoffmeister D."/>
            <person name="Rencoret J."/>
            <person name="Gutierrez A."/>
            <person name="Sun H."/>
            <person name="Lindquist E."/>
            <person name="Barry K."/>
            <person name="Riley R."/>
            <person name="Grigoriev I.V."/>
            <person name="Henrissat B."/>
            <person name="Kues U."/>
            <person name="Berka R.M."/>
            <person name="Martinez A.T."/>
            <person name="Covert S.F."/>
            <person name="Blanchette R.A."/>
            <person name="Cullen D."/>
        </authorList>
    </citation>
    <scope>NUCLEOTIDE SEQUENCE [LARGE SCALE GENOMIC DNA]</scope>
    <source>
        <strain evidence="2 3">11061_1 CR5-6</strain>
    </source>
</reference>
<feature type="region of interest" description="Disordered" evidence="1">
    <location>
        <begin position="134"/>
        <end position="156"/>
    </location>
</feature>
<feature type="compositionally biased region" description="Basic residues" evidence="1">
    <location>
        <begin position="91"/>
        <end position="108"/>
    </location>
</feature>
<feature type="compositionally biased region" description="Basic and acidic residues" evidence="1">
    <location>
        <begin position="55"/>
        <end position="74"/>
    </location>
</feature>
<keyword evidence="3" id="KW-1185">Reference proteome</keyword>
<evidence type="ECO:0000313" key="2">
    <source>
        <dbReference type="EMBL" id="KIP06732.1"/>
    </source>
</evidence>
<dbReference type="EMBL" id="KN840511">
    <property type="protein sequence ID" value="KIP06732.1"/>
    <property type="molecule type" value="Genomic_DNA"/>
</dbReference>